<gene>
    <name evidence="1" type="ORF">PSON_ATCC_30995.1.T0600275</name>
</gene>
<proteinExistence type="predicted"/>
<reference evidence="1" key="1">
    <citation type="submission" date="2021-01" db="EMBL/GenBank/DDBJ databases">
        <authorList>
            <consortium name="Genoscope - CEA"/>
            <person name="William W."/>
        </authorList>
    </citation>
    <scope>NUCLEOTIDE SEQUENCE</scope>
</reference>
<dbReference type="Proteomes" id="UP000692954">
    <property type="component" value="Unassembled WGS sequence"/>
</dbReference>
<keyword evidence="2" id="KW-1185">Reference proteome</keyword>
<organism evidence="1 2">
    <name type="scientific">Paramecium sonneborni</name>
    <dbReference type="NCBI Taxonomy" id="65129"/>
    <lineage>
        <taxon>Eukaryota</taxon>
        <taxon>Sar</taxon>
        <taxon>Alveolata</taxon>
        <taxon>Ciliophora</taxon>
        <taxon>Intramacronucleata</taxon>
        <taxon>Oligohymenophorea</taxon>
        <taxon>Peniculida</taxon>
        <taxon>Parameciidae</taxon>
        <taxon>Paramecium</taxon>
    </lineage>
</organism>
<name>A0A8S1P096_9CILI</name>
<protein>
    <submittedName>
        <fullName evidence="1">Uncharacterized protein</fullName>
    </submittedName>
</protein>
<evidence type="ECO:0000313" key="2">
    <source>
        <dbReference type="Proteomes" id="UP000692954"/>
    </source>
</evidence>
<comment type="caution">
    <text evidence="1">The sequence shown here is derived from an EMBL/GenBank/DDBJ whole genome shotgun (WGS) entry which is preliminary data.</text>
</comment>
<evidence type="ECO:0000313" key="1">
    <source>
        <dbReference type="EMBL" id="CAD8093424.1"/>
    </source>
</evidence>
<accession>A0A8S1P096</accession>
<dbReference type="AlphaFoldDB" id="A0A8S1P096"/>
<sequence length="45" mass="5538">MVRFPQIILCNYQFLKQFDPHHQSVKKSNKFQKNFCLSYQQKDEC</sequence>
<dbReference type="EMBL" id="CAJJDN010000060">
    <property type="protein sequence ID" value="CAD8093424.1"/>
    <property type="molecule type" value="Genomic_DNA"/>
</dbReference>